<gene>
    <name evidence="2" type="ORF">SAMN05421790_10582</name>
</gene>
<evidence type="ECO:0000313" key="2">
    <source>
        <dbReference type="EMBL" id="SIS79014.1"/>
    </source>
</evidence>
<feature type="transmembrane region" description="Helical" evidence="1">
    <location>
        <begin position="6"/>
        <end position="26"/>
    </location>
</feature>
<sequence length="29" mass="3256">MLARLAMILGSIALIFLIVGMVWFFLNAM</sequence>
<keyword evidence="3" id="KW-1185">Reference proteome</keyword>
<organism evidence="2 3">
    <name type="scientific">Kroppenstedtia eburnea</name>
    <dbReference type="NCBI Taxonomy" id="714067"/>
    <lineage>
        <taxon>Bacteria</taxon>
        <taxon>Bacillati</taxon>
        <taxon>Bacillota</taxon>
        <taxon>Bacilli</taxon>
        <taxon>Bacillales</taxon>
        <taxon>Thermoactinomycetaceae</taxon>
        <taxon>Kroppenstedtia</taxon>
    </lineage>
</organism>
<keyword evidence="1" id="KW-0472">Membrane</keyword>
<name>A0A1N7LYW5_9BACL</name>
<keyword evidence="1" id="KW-1133">Transmembrane helix</keyword>
<reference evidence="3" key="1">
    <citation type="submission" date="2017-01" db="EMBL/GenBank/DDBJ databases">
        <authorList>
            <person name="Varghese N."/>
            <person name="Submissions S."/>
        </authorList>
    </citation>
    <scope>NUCLEOTIDE SEQUENCE [LARGE SCALE GENOMIC DNA]</scope>
    <source>
        <strain evidence="3">DSM 45196</strain>
    </source>
</reference>
<dbReference type="EMBL" id="FTOD01000005">
    <property type="protein sequence ID" value="SIS79014.1"/>
    <property type="molecule type" value="Genomic_DNA"/>
</dbReference>
<proteinExistence type="predicted"/>
<evidence type="ECO:0000313" key="3">
    <source>
        <dbReference type="Proteomes" id="UP000186795"/>
    </source>
</evidence>
<protein>
    <submittedName>
        <fullName evidence="2">Uncharacterized protein</fullName>
    </submittedName>
</protein>
<dbReference type="Proteomes" id="UP000186795">
    <property type="component" value="Unassembled WGS sequence"/>
</dbReference>
<dbReference type="AlphaFoldDB" id="A0A1N7LYW5"/>
<evidence type="ECO:0000256" key="1">
    <source>
        <dbReference type="SAM" id="Phobius"/>
    </source>
</evidence>
<accession>A0A1N7LYW5</accession>
<keyword evidence="1" id="KW-0812">Transmembrane</keyword>